<keyword evidence="3" id="KW-0560">Oxidoreductase</keyword>
<proteinExistence type="inferred from homology"/>
<dbReference type="Gene3D" id="3.40.50.720">
    <property type="entry name" value="NAD(P)-binding Rossmann-like Domain"/>
    <property type="match status" value="1"/>
</dbReference>
<feature type="domain" description="NmrA-like" evidence="4">
    <location>
        <begin position="11"/>
        <end position="267"/>
    </location>
</feature>
<organism evidence="5 6">
    <name type="scientific">Cercophora samala</name>
    <dbReference type="NCBI Taxonomy" id="330535"/>
    <lineage>
        <taxon>Eukaryota</taxon>
        <taxon>Fungi</taxon>
        <taxon>Dikarya</taxon>
        <taxon>Ascomycota</taxon>
        <taxon>Pezizomycotina</taxon>
        <taxon>Sordariomycetes</taxon>
        <taxon>Sordariomycetidae</taxon>
        <taxon>Sordariales</taxon>
        <taxon>Lasiosphaeriaceae</taxon>
        <taxon>Cercophora</taxon>
    </lineage>
</organism>
<keyword evidence="6" id="KW-1185">Reference proteome</keyword>
<comment type="similarity">
    <text evidence="1">Belongs to the NmrA-type oxidoreductase family.</text>
</comment>
<dbReference type="PANTHER" id="PTHR42748">
    <property type="entry name" value="NITROGEN METABOLITE REPRESSION PROTEIN NMRA FAMILY MEMBER"/>
    <property type="match status" value="1"/>
</dbReference>
<comment type="caution">
    <text evidence="5">The sequence shown here is derived from an EMBL/GenBank/DDBJ whole genome shotgun (WGS) entry which is preliminary data.</text>
</comment>
<evidence type="ECO:0000259" key="4">
    <source>
        <dbReference type="Pfam" id="PF05368"/>
    </source>
</evidence>
<dbReference type="InterPro" id="IPR051164">
    <property type="entry name" value="NmrA-like_oxidored"/>
</dbReference>
<accession>A0AA39ZK92</accession>
<evidence type="ECO:0000313" key="6">
    <source>
        <dbReference type="Proteomes" id="UP001174997"/>
    </source>
</evidence>
<dbReference type="Proteomes" id="UP001174997">
    <property type="component" value="Unassembled WGS sequence"/>
</dbReference>
<dbReference type="EMBL" id="JAULSY010000012">
    <property type="protein sequence ID" value="KAK0672566.1"/>
    <property type="molecule type" value="Genomic_DNA"/>
</dbReference>
<name>A0AA39ZK92_9PEZI</name>
<dbReference type="InterPro" id="IPR008030">
    <property type="entry name" value="NmrA-like"/>
</dbReference>
<evidence type="ECO:0000256" key="1">
    <source>
        <dbReference type="ARBA" id="ARBA00006328"/>
    </source>
</evidence>
<reference evidence="5" key="1">
    <citation type="submission" date="2023-06" db="EMBL/GenBank/DDBJ databases">
        <title>Genome-scale phylogeny and comparative genomics of the fungal order Sordariales.</title>
        <authorList>
            <consortium name="Lawrence Berkeley National Laboratory"/>
            <person name="Hensen N."/>
            <person name="Bonometti L."/>
            <person name="Westerberg I."/>
            <person name="Brannstrom I.O."/>
            <person name="Guillou S."/>
            <person name="Cros-Aarteil S."/>
            <person name="Calhoun S."/>
            <person name="Haridas S."/>
            <person name="Kuo A."/>
            <person name="Mondo S."/>
            <person name="Pangilinan J."/>
            <person name="Riley R."/>
            <person name="Labutti K."/>
            <person name="Andreopoulos B."/>
            <person name="Lipzen A."/>
            <person name="Chen C."/>
            <person name="Yanf M."/>
            <person name="Daum C."/>
            <person name="Ng V."/>
            <person name="Clum A."/>
            <person name="Steindorff A."/>
            <person name="Ohm R."/>
            <person name="Martin F."/>
            <person name="Silar P."/>
            <person name="Natvig D."/>
            <person name="Lalanne C."/>
            <person name="Gautier V."/>
            <person name="Ament-Velasquez S.L."/>
            <person name="Kruys A."/>
            <person name="Hutchinson M.I."/>
            <person name="Powell A.J."/>
            <person name="Barry K."/>
            <person name="Miller A.N."/>
            <person name="Grigoriev I.V."/>
            <person name="Debuchy R."/>
            <person name="Gladieux P."/>
            <person name="Thoren M.H."/>
            <person name="Johannesson H."/>
        </authorList>
    </citation>
    <scope>NUCLEOTIDE SEQUENCE</scope>
    <source>
        <strain evidence="5">CBS 307.81</strain>
    </source>
</reference>
<dbReference type="PANTHER" id="PTHR42748:SF30">
    <property type="entry name" value="NMRA-LIKE DOMAIN-CONTAINING PROTEIN"/>
    <property type="match status" value="1"/>
</dbReference>
<dbReference type="SUPFAM" id="SSF51735">
    <property type="entry name" value="NAD(P)-binding Rossmann-fold domains"/>
    <property type="match status" value="1"/>
</dbReference>
<dbReference type="Pfam" id="PF05368">
    <property type="entry name" value="NmrA"/>
    <property type="match status" value="1"/>
</dbReference>
<evidence type="ECO:0000256" key="2">
    <source>
        <dbReference type="ARBA" id="ARBA00022857"/>
    </source>
</evidence>
<keyword evidence="2" id="KW-0521">NADP</keyword>
<dbReference type="GO" id="GO:0005634">
    <property type="term" value="C:nucleus"/>
    <property type="evidence" value="ECO:0007669"/>
    <property type="project" value="TreeGrafter"/>
</dbReference>
<evidence type="ECO:0000313" key="5">
    <source>
        <dbReference type="EMBL" id="KAK0672566.1"/>
    </source>
</evidence>
<dbReference type="InterPro" id="IPR036291">
    <property type="entry name" value="NAD(P)-bd_dom_sf"/>
</dbReference>
<dbReference type="GO" id="GO:0016491">
    <property type="term" value="F:oxidoreductase activity"/>
    <property type="evidence" value="ECO:0007669"/>
    <property type="project" value="UniProtKB-KW"/>
</dbReference>
<dbReference type="AlphaFoldDB" id="A0AA39ZK92"/>
<protein>
    <recommendedName>
        <fullName evidence="4">NmrA-like domain-containing protein</fullName>
    </recommendedName>
</protein>
<evidence type="ECO:0000256" key="3">
    <source>
        <dbReference type="ARBA" id="ARBA00023002"/>
    </source>
</evidence>
<gene>
    <name evidence="5" type="ORF">QBC41DRAFT_343717</name>
</gene>
<sequence>MTTTTTPQPPTIFLTSATGSQGLNLARLLRSQSPPWPVHATVRSLTTPAATTLSSLGVTLTQASWDDLPSLSTSLHSCTALFLNLLLDPSAPTHELTQAKNILSLAHSAGVKQIVYSSAAALASLSQHFNVDQDANPVMLASLQSKQAIEHEIKSGGCWDSWTILRGANFMENFLEPKVGGMFPGLRESGVWRGAFKRGVRLPFVATVDIARFALEAFKDPGGGLKAQEVNIVGEEITPEGVVEVLGRVTGREMRFEEVSDEQVEREKGENPFITTGLAVRMMGRFMKREETEGWGVELTGFEEFLRSNEEGVRRTYW</sequence>